<accession>A0A5B9CYY7</accession>
<evidence type="ECO:0000313" key="2">
    <source>
        <dbReference type="Proteomes" id="UP000321940"/>
    </source>
</evidence>
<dbReference type="KEGG" id="bky:D1093_08800"/>
<keyword evidence="2" id="KW-1185">Reference proteome</keyword>
<dbReference type="EMBL" id="CP031843">
    <property type="protein sequence ID" value="QEE09676.1"/>
    <property type="molecule type" value="Genomic_DNA"/>
</dbReference>
<reference evidence="1 2" key="1">
    <citation type="journal article" date="2020" name="Int. J. Syst. Evol. Microbiol.">
        <title>Bartonella kosoyi sp. nov. and Bartonella krasnovii sp. nov., two novel species closely related to the zoonotic Bartonella elizabethae, isolated from black rats and wild desert rodent-fleas.</title>
        <authorList>
            <person name="Gutierrez R."/>
            <person name="Shalit T."/>
            <person name="Markus B."/>
            <person name="Yuan C."/>
            <person name="Nachum-Biala Y."/>
            <person name="Elad D."/>
            <person name="Harrus S."/>
        </authorList>
    </citation>
    <scope>NUCLEOTIDE SEQUENCE [LARGE SCALE GENOMIC DNA]</scope>
    <source>
        <strain evidence="1 2">Tel Aviv</strain>
    </source>
</reference>
<evidence type="ECO:0000313" key="1">
    <source>
        <dbReference type="EMBL" id="QEE09676.1"/>
    </source>
</evidence>
<dbReference type="RefSeq" id="WP_120102082.1">
    <property type="nucleotide sequence ID" value="NZ_CP031843.2"/>
</dbReference>
<dbReference type="AlphaFoldDB" id="A0A5B9CYY7"/>
<protein>
    <submittedName>
        <fullName evidence="1">Uncharacterized protein</fullName>
    </submittedName>
</protein>
<proteinExistence type="predicted"/>
<dbReference type="Proteomes" id="UP000321940">
    <property type="component" value="Chromosome"/>
</dbReference>
<name>A0A5B9CYY7_9HYPH</name>
<sequence>MLDKKINCLQLGSDRKLCPLGADDVGIQGSVKRQKLMVENADKKERLTPKELQAMFETGR</sequence>
<organism evidence="1 2">
    <name type="scientific">Bartonella kosoyi</name>
    <dbReference type="NCBI Taxonomy" id="2133959"/>
    <lineage>
        <taxon>Bacteria</taxon>
        <taxon>Pseudomonadati</taxon>
        <taxon>Pseudomonadota</taxon>
        <taxon>Alphaproteobacteria</taxon>
        <taxon>Hyphomicrobiales</taxon>
        <taxon>Bartonellaceae</taxon>
        <taxon>Bartonella</taxon>
    </lineage>
</organism>
<gene>
    <name evidence="1" type="ORF">D1093_08800</name>
</gene>